<dbReference type="PIRSF" id="PIRSF023803">
    <property type="entry name" value="Ribonuclease_P_prd"/>
    <property type="match status" value="1"/>
</dbReference>
<dbReference type="PANTHER" id="PTHR48414">
    <property type="entry name" value="POP5 HOMOLOG, RIBONUCLEASE P_MRP SUBUNIT"/>
    <property type="match status" value="1"/>
</dbReference>
<keyword evidence="2" id="KW-0698">rRNA processing</keyword>
<dbReference type="PANTHER" id="PTHR48414:SF1">
    <property type="entry name" value="POP5 HOMOLOG, RIBONUCLEASE P_MRP SUBUNIT"/>
    <property type="match status" value="1"/>
</dbReference>
<dbReference type="AlphaFoldDB" id="A0A9P0B602"/>
<dbReference type="InterPro" id="IPR016819">
    <property type="entry name" value="RNase_P/MRP_POP5"/>
</dbReference>
<dbReference type="InterPro" id="IPR038085">
    <property type="entry name" value="Rnp2-like_sf"/>
</dbReference>
<dbReference type="InterPro" id="IPR002759">
    <property type="entry name" value="Pop5/Rpp14/Rnp2-like"/>
</dbReference>
<dbReference type="Pfam" id="PF01900">
    <property type="entry name" value="RNase_P_Rpp14"/>
    <property type="match status" value="1"/>
</dbReference>
<comment type="subcellular location">
    <subcellularLocation>
        <location evidence="6">Nucleus</location>
        <location evidence="6">Nucleolus</location>
    </subcellularLocation>
</comment>
<reference evidence="7" key="1">
    <citation type="submission" date="2021-12" db="EMBL/GenBank/DDBJ databases">
        <authorList>
            <person name="King R."/>
        </authorList>
    </citation>
    <scope>NUCLEOTIDE SEQUENCE</scope>
</reference>
<organism evidence="7 8">
    <name type="scientific">Brassicogethes aeneus</name>
    <name type="common">Rape pollen beetle</name>
    <name type="synonym">Meligethes aeneus</name>
    <dbReference type="NCBI Taxonomy" id="1431903"/>
    <lineage>
        <taxon>Eukaryota</taxon>
        <taxon>Metazoa</taxon>
        <taxon>Ecdysozoa</taxon>
        <taxon>Arthropoda</taxon>
        <taxon>Hexapoda</taxon>
        <taxon>Insecta</taxon>
        <taxon>Pterygota</taxon>
        <taxon>Neoptera</taxon>
        <taxon>Endopterygota</taxon>
        <taxon>Coleoptera</taxon>
        <taxon>Polyphaga</taxon>
        <taxon>Cucujiformia</taxon>
        <taxon>Nitidulidae</taxon>
        <taxon>Meligethinae</taxon>
        <taxon>Brassicogethes</taxon>
    </lineage>
</organism>
<evidence type="ECO:0000256" key="5">
    <source>
        <dbReference type="ARBA" id="ARBA00044198"/>
    </source>
</evidence>
<gene>
    <name evidence="7" type="ORF">MELIAE_LOCUS6385</name>
</gene>
<dbReference type="OrthoDB" id="277888at2759"/>
<dbReference type="GO" id="GO:0006364">
    <property type="term" value="P:rRNA processing"/>
    <property type="evidence" value="ECO:0007669"/>
    <property type="project" value="UniProtKB-KW"/>
</dbReference>
<evidence type="ECO:0000256" key="4">
    <source>
        <dbReference type="ARBA" id="ARBA00023242"/>
    </source>
</evidence>
<dbReference type="Gene3D" id="3.30.70.3250">
    <property type="entry name" value="Ribonuclease P, Pop5 subunit"/>
    <property type="match status" value="1"/>
</dbReference>
<evidence type="ECO:0000313" key="8">
    <source>
        <dbReference type="Proteomes" id="UP001154078"/>
    </source>
</evidence>
<evidence type="ECO:0000256" key="1">
    <source>
        <dbReference type="ARBA" id="ARBA00010800"/>
    </source>
</evidence>
<comment type="function">
    <text evidence="6">Component of ribonuclease P, a protein complex that generates mature tRNA molecules by cleaving their 5'-ends.</text>
</comment>
<name>A0A9P0B602_BRAAE</name>
<keyword evidence="3 6" id="KW-0819">tRNA processing</keyword>
<dbReference type="GO" id="GO:0005730">
    <property type="term" value="C:nucleolus"/>
    <property type="evidence" value="ECO:0007669"/>
    <property type="project" value="UniProtKB-SubCell"/>
</dbReference>
<dbReference type="GO" id="GO:0030677">
    <property type="term" value="C:ribonuclease P complex"/>
    <property type="evidence" value="ECO:0007669"/>
    <property type="project" value="InterPro"/>
</dbReference>
<dbReference type="GO" id="GO:0033204">
    <property type="term" value="F:ribonuclease P RNA binding"/>
    <property type="evidence" value="ECO:0007669"/>
    <property type="project" value="InterPro"/>
</dbReference>
<dbReference type="GO" id="GO:0001682">
    <property type="term" value="P:tRNA 5'-leader removal"/>
    <property type="evidence" value="ECO:0007669"/>
    <property type="project" value="InterPro"/>
</dbReference>
<dbReference type="EMBL" id="OV121135">
    <property type="protein sequence ID" value="CAH0554922.1"/>
    <property type="molecule type" value="Genomic_DNA"/>
</dbReference>
<dbReference type="SUPFAM" id="SSF160350">
    <property type="entry name" value="Rnp2-like"/>
    <property type="match status" value="1"/>
</dbReference>
<evidence type="ECO:0000313" key="7">
    <source>
        <dbReference type="EMBL" id="CAH0554922.1"/>
    </source>
</evidence>
<protein>
    <recommendedName>
        <fullName evidence="5 6">Ribonuclease P/MRP protein subunit POP5</fullName>
    </recommendedName>
</protein>
<evidence type="ECO:0000256" key="6">
    <source>
        <dbReference type="PIRNR" id="PIRNR023803"/>
    </source>
</evidence>
<evidence type="ECO:0000256" key="2">
    <source>
        <dbReference type="ARBA" id="ARBA00022552"/>
    </source>
</evidence>
<dbReference type="Proteomes" id="UP001154078">
    <property type="component" value="Chromosome 4"/>
</dbReference>
<evidence type="ECO:0000256" key="3">
    <source>
        <dbReference type="ARBA" id="ARBA00022694"/>
    </source>
</evidence>
<keyword evidence="4 6" id="KW-0539">Nucleus</keyword>
<comment type="similarity">
    <text evidence="1 6">Belongs to the eukaryotic/archaeal RNase P protein component 2 family.</text>
</comment>
<accession>A0A9P0B602</accession>
<proteinExistence type="inferred from homology"/>
<sequence length="142" mass="16432">MVRHKNRYMVLQVNSNKVLGTYLQTCIVQKVQSLYGDFGVAAIRSGFTAKYCNEITKIAVLRCRKGPHKFISSSIPFIKGINQVTAYINILYVGASMKHCFKFIHNYQEKKFNEYCKNLRTDEEKNDLKKRMLNINPETATL</sequence>
<keyword evidence="8" id="KW-1185">Reference proteome</keyword>